<dbReference type="EMBL" id="CP150096">
    <property type="protein sequence ID" value="WZN44066.1"/>
    <property type="molecule type" value="Genomic_DNA"/>
</dbReference>
<evidence type="ECO:0000259" key="3">
    <source>
        <dbReference type="Pfam" id="PF06580"/>
    </source>
</evidence>
<dbReference type="PANTHER" id="PTHR34220">
    <property type="entry name" value="SENSOR HISTIDINE KINASE YPDA"/>
    <property type="match status" value="1"/>
</dbReference>
<evidence type="ECO:0000256" key="1">
    <source>
        <dbReference type="SAM" id="Phobius"/>
    </source>
</evidence>
<gene>
    <name evidence="4" type="ORF">WJU22_14280</name>
</gene>
<organism evidence="4 5">
    <name type="scientific">Chitinophaga caseinilytica</name>
    <dbReference type="NCBI Taxonomy" id="2267521"/>
    <lineage>
        <taxon>Bacteria</taxon>
        <taxon>Pseudomonadati</taxon>
        <taxon>Bacteroidota</taxon>
        <taxon>Chitinophagia</taxon>
        <taxon>Chitinophagales</taxon>
        <taxon>Chitinophagaceae</taxon>
        <taxon>Chitinophaga</taxon>
    </lineage>
</organism>
<evidence type="ECO:0000256" key="2">
    <source>
        <dbReference type="SAM" id="SignalP"/>
    </source>
</evidence>
<sequence>MQLFRRLYIAVLLVSVTVVAAFGQKTPRAHNFVYNDSTVIQIANNYTLNLDVNYQPYDIRLPFNDQHYRVYGKRLAISVFRMKELLDNGGYSIGGSFRDTLPEDAHVFETATMYYQASRNGKDETGWMPVANAGWYTDTFISNLNRNIEFWPQRGRKLFDSELENGDSISVRFRQREDAPFLTLHFRKEDALETPPFLMLVIDNQRSNATLTEFIHEVYQKQLALGGKLSEFSRFYEDWPGGRDKLMTGQKKIPSDAKFALVFRPRNDIPHDSAFEYRLMESGDNNTAWRKTGNVVIVAGLKPGTNYQLEVRYADRRQHVFRKQFAVARNWYQAPWFIISMAVVLTLLAVMTFLWTRNRRRKRLQEAQRVKVKALYTQLNPHFLFNALGSIQGLLNEGEVEKANHYLSGFGGLLRNTLQNGERDSISLDQELKHLQSYIRLEQLRQPFDFTLEVAPGVNLAAIDMLPLLFQPIVENAVKHGFRGKGEPLALRISVRAEGADLLVEIADNGKGFDASRSAEGKGLRLTADRIALFNQAERRKKVRLQLESGQSGTTAYFTFKNWLDD</sequence>
<dbReference type="InterPro" id="IPR036890">
    <property type="entry name" value="HATPase_C_sf"/>
</dbReference>
<dbReference type="Proteomes" id="UP001449657">
    <property type="component" value="Chromosome"/>
</dbReference>
<dbReference type="Pfam" id="PF06580">
    <property type="entry name" value="His_kinase"/>
    <property type="match status" value="1"/>
</dbReference>
<feature type="domain" description="Signal transduction histidine kinase internal region" evidence="3">
    <location>
        <begin position="371"/>
        <end position="446"/>
    </location>
</feature>
<name>A0ABZ2Z062_9BACT</name>
<feature type="transmembrane region" description="Helical" evidence="1">
    <location>
        <begin position="334"/>
        <end position="355"/>
    </location>
</feature>
<accession>A0ABZ2Z062</accession>
<keyword evidence="5" id="KW-1185">Reference proteome</keyword>
<keyword evidence="4" id="KW-0418">Kinase</keyword>
<proteinExistence type="predicted"/>
<protein>
    <submittedName>
        <fullName evidence="4">Histidine kinase</fullName>
    </submittedName>
</protein>
<keyword evidence="1" id="KW-1133">Transmembrane helix</keyword>
<feature type="chain" id="PRO_5045349281" evidence="2">
    <location>
        <begin position="21"/>
        <end position="566"/>
    </location>
</feature>
<feature type="signal peptide" evidence="2">
    <location>
        <begin position="1"/>
        <end position="20"/>
    </location>
</feature>
<keyword evidence="1" id="KW-0472">Membrane</keyword>
<keyword evidence="1" id="KW-0812">Transmembrane</keyword>
<dbReference type="GO" id="GO:0016301">
    <property type="term" value="F:kinase activity"/>
    <property type="evidence" value="ECO:0007669"/>
    <property type="project" value="UniProtKB-KW"/>
</dbReference>
<dbReference type="InterPro" id="IPR050640">
    <property type="entry name" value="Bact_2-comp_sensor_kinase"/>
</dbReference>
<dbReference type="PANTHER" id="PTHR34220:SF7">
    <property type="entry name" value="SENSOR HISTIDINE KINASE YPDA"/>
    <property type="match status" value="1"/>
</dbReference>
<evidence type="ECO:0000313" key="5">
    <source>
        <dbReference type="Proteomes" id="UP001449657"/>
    </source>
</evidence>
<reference evidence="4 5" key="1">
    <citation type="submission" date="2024-03" db="EMBL/GenBank/DDBJ databases">
        <title>Chitinophaga caseinilytica sp. nov., a casein hydrolysing bacterium isolated from forest soil.</title>
        <authorList>
            <person name="Lee D.S."/>
            <person name="Han D.M."/>
            <person name="Baek J.H."/>
            <person name="Choi D.G."/>
            <person name="Jeon J.H."/>
            <person name="Jeon C.O."/>
        </authorList>
    </citation>
    <scope>NUCLEOTIDE SEQUENCE [LARGE SCALE GENOMIC DNA]</scope>
    <source>
        <strain evidence="4 5">KACC 19118</strain>
    </source>
</reference>
<dbReference type="InterPro" id="IPR010559">
    <property type="entry name" value="Sig_transdc_His_kin_internal"/>
</dbReference>
<dbReference type="Gene3D" id="3.30.565.10">
    <property type="entry name" value="Histidine kinase-like ATPase, C-terminal domain"/>
    <property type="match status" value="1"/>
</dbReference>
<dbReference type="SUPFAM" id="SSF55874">
    <property type="entry name" value="ATPase domain of HSP90 chaperone/DNA topoisomerase II/histidine kinase"/>
    <property type="match status" value="1"/>
</dbReference>
<keyword evidence="2" id="KW-0732">Signal</keyword>
<keyword evidence="4" id="KW-0808">Transferase</keyword>
<evidence type="ECO:0000313" key="4">
    <source>
        <dbReference type="EMBL" id="WZN44066.1"/>
    </source>
</evidence>
<dbReference type="RefSeq" id="WP_341838860.1">
    <property type="nucleotide sequence ID" value="NZ_CP149792.1"/>
</dbReference>